<evidence type="ECO:0000259" key="2">
    <source>
        <dbReference type="Pfam" id="PF12697"/>
    </source>
</evidence>
<gene>
    <name evidence="3" type="ORF">A0O28_0094960</name>
</gene>
<dbReference type="Pfam" id="PF12697">
    <property type="entry name" value="Abhydrolase_6"/>
    <property type="match status" value="1"/>
</dbReference>
<dbReference type="Proteomes" id="UP000191004">
    <property type="component" value="Unassembled WGS sequence"/>
</dbReference>
<dbReference type="AlphaFoldDB" id="A0A1T3CXY2"/>
<dbReference type="EMBL" id="LVVK01000004">
    <property type="protein sequence ID" value="OPB45927.1"/>
    <property type="molecule type" value="Genomic_DNA"/>
</dbReference>
<keyword evidence="1" id="KW-0732">Signal</keyword>
<name>A0A1T3CXY2_9HYPO</name>
<dbReference type="OrthoDB" id="190201at2759"/>
<keyword evidence="4" id="KW-1185">Reference proteome</keyword>
<dbReference type="InterPro" id="IPR029058">
    <property type="entry name" value="AB_hydrolase_fold"/>
</dbReference>
<comment type="caution">
    <text evidence="3">The sequence shown here is derived from an EMBL/GenBank/DDBJ whole genome shotgun (WGS) entry which is preliminary data.</text>
</comment>
<feature type="chain" id="PRO_5012549464" description="AB hydrolase-1 domain-containing protein" evidence="1">
    <location>
        <begin position="17"/>
        <end position="406"/>
    </location>
</feature>
<dbReference type="InterPro" id="IPR000073">
    <property type="entry name" value="AB_hydrolase_1"/>
</dbReference>
<accession>A0A1T3CXY2</accession>
<proteinExistence type="predicted"/>
<evidence type="ECO:0000313" key="3">
    <source>
        <dbReference type="EMBL" id="OPB45927.1"/>
    </source>
</evidence>
<feature type="domain" description="AB hydrolase-1" evidence="2">
    <location>
        <begin position="115"/>
        <end position="387"/>
    </location>
</feature>
<evidence type="ECO:0000313" key="4">
    <source>
        <dbReference type="Proteomes" id="UP000191004"/>
    </source>
</evidence>
<dbReference type="Gene3D" id="3.40.50.1820">
    <property type="entry name" value="alpha/beta hydrolase"/>
    <property type="match status" value="1"/>
</dbReference>
<evidence type="ECO:0000256" key="1">
    <source>
        <dbReference type="SAM" id="SignalP"/>
    </source>
</evidence>
<feature type="signal peptide" evidence="1">
    <location>
        <begin position="1"/>
        <end position="16"/>
    </location>
</feature>
<sequence length="406" mass="44019">MGGILPLVSFGALVLASTTASTPAGSATTKTTKLCVQLQIPVHVVATNYHYDQPRVDSSIDAMDWTVNVTTWSSSNFTERITERVDVNKTFNIGARLCVPSRKTSKAGILQIATPGLGFGKEYFDVEVDPQQYSYVDAAINKGYSVLSYDRLGTGASEKPDAYDDVQIPVEIEILAGLTKIARGGKLLSSSNASSAISNASAKFDFVPTKIVHIGHSFGSYINSLMLINYPDIIDGAIFTGLYPNSIEATNPLNVLNYNHAFAKESDPVRFAKYGSGYFVLDNEETLQKLFFQKATLDPALLTYADSIKQPEAIGEYSSEDDNPLAPAPNYKGPLMFFVGEFDNFICNGNCSSIYSEAFARQIYPGVGVDDLTYYLQPNTGHASMLSTNASAGYEVMLGFLDSRGL</sequence>
<reference evidence="3 4" key="1">
    <citation type="submission" date="2016-04" db="EMBL/GenBank/DDBJ databases">
        <title>Multiple horizontal gene transfer events from other fungi enriched the ability of the initially mycotrophic fungus Trichoderma (Ascomycota) to feed on dead plant biomass.</title>
        <authorList>
            <person name="Atanasova L."/>
            <person name="Chenthamara K."/>
            <person name="Zhang J."/>
            <person name="Grujic M."/>
            <person name="Henrissat B."/>
            <person name="Kuo A."/>
            <person name="Aertz A."/>
            <person name="Salamov A."/>
            <person name="Lipzen A."/>
            <person name="Labutti K."/>
            <person name="Barry K."/>
            <person name="Miao Y."/>
            <person name="Rahimi M.J."/>
            <person name="Shen Q."/>
            <person name="Grigoriev I.V."/>
            <person name="Kubicek C.P."/>
            <person name="Druzhinina I.S."/>
        </authorList>
    </citation>
    <scope>NUCLEOTIDE SEQUENCE [LARGE SCALE GENOMIC DNA]</scope>
    <source>
        <strain evidence="3 4">NJAU 4742</strain>
    </source>
</reference>
<dbReference type="SUPFAM" id="SSF53474">
    <property type="entry name" value="alpha/beta-Hydrolases"/>
    <property type="match status" value="1"/>
</dbReference>
<protein>
    <recommendedName>
        <fullName evidence="2">AB hydrolase-1 domain-containing protein</fullName>
    </recommendedName>
</protein>
<organism evidence="3 4">
    <name type="scientific">Trichoderma guizhouense</name>
    <dbReference type="NCBI Taxonomy" id="1491466"/>
    <lineage>
        <taxon>Eukaryota</taxon>
        <taxon>Fungi</taxon>
        <taxon>Dikarya</taxon>
        <taxon>Ascomycota</taxon>
        <taxon>Pezizomycotina</taxon>
        <taxon>Sordariomycetes</taxon>
        <taxon>Hypocreomycetidae</taxon>
        <taxon>Hypocreales</taxon>
        <taxon>Hypocreaceae</taxon>
        <taxon>Trichoderma</taxon>
    </lineage>
</organism>